<dbReference type="InterPro" id="IPR014757">
    <property type="entry name" value="Tscrpt_reg_IclR_C"/>
</dbReference>
<dbReference type="PROSITE" id="PS51077">
    <property type="entry name" value="HTH_ICLR"/>
    <property type="match status" value="1"/>
</dbReference>
<comment type="caution">
    <text evidence="6">The sequence shown here is derived from an EMBL/GenBank/DDBJ whole genome shotgun (WGS) entry which is preliminary data.</text>
</comment>
<keyword evidence="2" id="KW-0238">DNA-binding</keyword>
<feature type="domain" description="HTH iclR-type" evidence="4">
    <location>
        <begin position="8"/>
        <end position="70"/>
    </location>
</feature>
<evidence type="ECO:0000313" key="7">
    <source>
        <dbReference type="Proteomes" id="UP001168613"/>
    </source>
</evidence>
<keyword evidence="7" id="KW-1185">Reference proteome</keyword>
<dbReference type="Gene3D" id="1.10.10.10">
    <property type="entry name" value="Winged helix-like DNA-binding domain superfamily/Winged helix DNA-binding domain"/>
    <property type="match status" value="1"/>
</dbReference>
<dbReference type="InterPro" id="IPR036388">
    <property type="entry name" value="WH-like_DNA-bd_sf"/>
</dbReference>
<gene>
    <name evidence="6" type="ORF">LMS43_08340</name>
</gene>
<dbReference type="Pfam" id="PF09339">
    <property type="entry name" value="HTH_IclR"/>
    <property type="match status" value="1"/>
</dbReference>
<dbReference type="Proteomes" id="UP001168613">
    <property type="component" value="Unassembled WGS sequence"/>
</dbReference>
<dbReference type="Gene3D" id="3.30.450.40">
    <property type="match status" value="1"/>
</dbReference>
<keyword evidence="1" id="KW-0805">Transcription regulation</keyword>
<dbReference type="PANTHER" id="PTHR30136">
    <property type="entry name" value="HELIX-TURN-HELIX TRANSCRIPTIONAL REGULATOR, ICLR FAMILY"/>
    <property type="match status" value="1"/>
</dbReference>
<dbReference type="PROSITE" id="PS51078">
    <property type="entry name" value="ICLR_ED"/>
    <property type="match status" value="1"/>
</dbReference>
<evidence type="ECO:0000259" key="5">
    <source>
        <dbReference type="PROSITE" id="PS51078"/>
    </source>
</evidence>
<dbReference type="SMART" id="SM00346">
    <property type="entry name" value="HTH_ICLR"/>
    <property type="match status" value="1"/>
</dbReference>
<feature type="domain" description="IclR-ED" evidence="5">
    <location>
        <begin position="71"/>
        <end position="259"/>
    </location>
</feature>
<sequence length="263" mass="29202">MLNSRQFATTVDNGFKVLLCFRAGEPALTNKELVLRTGLSKATISRLTYTLMLKGLLTCDEDGRRYRLGAGVFSLGYPLLANMTLRQIARPFMQQLAYESGGSVSLGTYHRGHMVYVETCRGHDVIAFRPDIGARLPLLVSAMGKAWLTQIDDTLGPSIVATLEQVHAQEDVHLCDARRFNDTWHLAKQEYAQHGYCVSRGQWLADVQAVAAPWVQSIEGEVLIFNCGVPVSRLSGRSIDEFGVKLVEMITLVKEAFDAREAH</sequence>
<dbReference type="InterPro" id="IPR050707">
    <property type="entry name" value="HTH_MetabolicPath_Reg"/>
</dbReference>
<dbReference type="InterPro" id="IPR029016">
    <property type="entry name" value="GAF-like_dom_sf"/>
</dbReference>
<evidence type="ECO:0000256" key="2">
    <source>
        <dbReference type="ARBA" id="ARBA00023125"/>
    </source>
</evidence>
<name>A0ABT8EJ30_9BURK</name>
<keyword evidence="3" id="KW-0804">Transcription</keyword>
<evidence type="ECO:0000259" key="4">
    <source>
        <dbReference type="PROSITE" id="PS51077"/>
    </source>
</evidence>
<evidence type="ECO:0000313" key="6">
    <source>
        <dbReference type="EMBL" id="MDN4121294.1"/>
    </source>
</evidence>
<dbReference type="RefSeq" id="WP_266123978.1">
    <property type="nucleotide sequence ID" value="NZ_JAJHNU010000002.1"/>
</dbReference>
<dbReference type="PANTHER" id="PTHR30136:SF33">
    <property type="entry name" value="TRANSCRIPTIONAL REGULATORY PROTEIN"/>
    <property type="match status" value="1"/>
</dbReference>
<evidence type="ECO:0000256" key="1">
    <source>
        <dbReference type="ARBA" id="ARBA00023015"/>
    </source>
</evidence>
<dbReference type="SUPFAM" id="SSF55781">
    <property type="entry name" value="GAF domain-like"/>
    <property type="match status" value="1"/>
</dbReference>
<proteinExistence type="predicted"/>
<accession>A0ABT8EJ30</accession>
<dbReference type="Pfam" id="PF01614">
    <property type="entry name" value="IclR_C"/>
    <property type="match status" value="1"/>
</dbReference>
<dbReference type="InterPro" id="IPR036390">
    <property type="entry name" value="WH_DNA-bd_sf"/>
</dbReference>
<organism evidence="6 7">
    <name type="scientific">Alcaligenes endophyticus</name>
    <dbReference type="NCBI Taxonomy" id="1929088"/>
    <lineage>
        <taxon>Bacteria</taxon>
        <taxon>Pseudomonadati</taxon>
        <taxon>Pseudomonadota</taxon>
        <taxon>Betaproteobacteria</taxon>
        <taxon>Burkholderiales</taxon>
        <taxon>Alcaligenaceae</taxon>
        <taxon>Alcaligenes</taxon>
    </lineage>
</organism>
<protein>
    <submittedName>
        <fullName evidence="6">IclR family transcriptional regulator</fullName>
    </submittedName>
</protein>
<reference evidence="6" key="1">
    <citation type="submission" date="2021-11" db="EMBL/GenBank/DDBJ databases">
        <title>Draft genome sequence of Alcaligenes endophyticus type strain CCUG 75668T.</title>
        <authorList>
            <person name="Salva-Serra F."/>
            <person name="Duran R.E."/>
            <person name="Seeger M."/>
            <person name="Moore E.R.B."/>
            <person name="Jaen-Luchoro D."/>
        </authorList>
    </citation>
    <scope>NUCLEOTIDE SEQUENCE</scope>
    <source>
        <strain evidence="6">CCUG 75668</strain>
    </source>
</reference>
<evidence type="ECO:0000256" key="3">
    <source>
        <dbReference type="ARBA" id="ARBA00023163"/>
    </source>
</evidence>
<dbReference type="SUPFAM" id="SSF46785">
    <property type="entry name" value="Winged helix' DNA-binding domain"/>
    <property type="match status" value="1"/>
</dbReference>
<dbReference type="EMBL" id="JAJHNU010000002">
    <property type="protein sequence ID" value="MDN4121294.1"/>
    <property type="molecule type" value="Genomic_DNA"/>
</dbReference>
<dbReference type="InterPro" id="IPR005471">
    <property type="entry name" value="Tscrpt_reg_IclR_N"/>
</dbReference>